<dbReference type="Gene3D" id="1.20.5.780">
    <property type="entry name" value="Single helix bin"/>
    <property type="match status" value="1"/>
</dbReference>
<comment type="similarity">
    <text evidence="6">Belongs to the TacA antitoxin family.</text>
</comment>
<dbReference type="RefSeq" id="WP_103720213.1">
    <property type="nucleotide sequence ID" value="NZ_PQFZ01000015.1"/>
</dbReference>
<dbReference type="InterPro" id="IPR010985">
    <property type="entry name" value="Ribbon_hlx_hlx"/>
</dbReference>
<accession>A0A2S4M0X5</accession>
<keyword evidence="3" id="KW-0805">Transcription regulation</keyword>
<dbReference type="GO" id="GO:0003677">
    <property type="term" value="F:DNA binding"/>
    <property type="evidence" value="ECO:0007669"/>
    <property type="project" value="UniProtKB-KW"/>
</dbReference>
<keyword evidence="5" id="KW-0804">Transcription</keyword>
<evidence type="ECO:0000256" key="1">
    <source>
        <dbReference type="ARBA" id="ARBA00022491"/>
    </source>
</evidence>
<dbReference type="Proteomes" id="UP000236919">
    <property type="component" value="Unassembled WGS sequence"/>
</dbReference>
<keyword evidence="8" id="KW-1185">Reference proteome</keyword>
<protein>
    <submittedName>
        <fullName evidence="7">Uncharacterized protein (DUF1778 family)</fullName>
    </submittedName>
</protein>
<proteinExistence type="inferred from homology"/>
<dbReference type="PANTHER" id="PTHR35401:SF1">
    <property type="entry name" value="CYTOPLASMIC PROTEIN"/>
    <property type="match status" value="1"/>
</dbReference>
<evidence type="ECO:0000256" key="2">
    <source>
        <dbReference type="ARBA" id="ARBA00022649"/>
    </source>
</evidence>
<keyword evidence="4" id="KW-0238">DNA-binding</keyword>
<keyword evidence="1" id="KW-0678">Repressor</keyword>
<sequence length="101" mass="11381">MPPAASVEKRPASETKTTTINLRVPRQTRDLIDTAANVVGKTRTEFMLESAKQHAIDVLIDQKLFSLNEAQFEAFMDVLDNPPPPSSRLKRLFAEKSPWET</sequence>
<dbReference type="OrthoDB" id="559702at2"/>
<dbReference type="InterPro" id="IPR014795">
    <property type="entry name" value="TacA_1-like"/>
</dbReference>
<comment type="caution">
    <text evidence="7">The sequence shown here is derived from an EMBL/GenBank/DDBJ whole genome shotgun (WGS) entry which is preliminary data.</text>
</comment>
<dbReference type="AlphaFoldDB" id="A0A2S4M0X5"/>
<evidence type="ECO:0000256" key="6">
    <source>
        <dbReference type="ARBA" id="ARBA00049988"/>
    </source>
</evidence>
<evidence type="ECO:0000313" key="7">
    <source>
        <dbReference type="EMBL" id="POR48371.1"/>
    </source>
</evidence>
<dbReference type="Pfam" id="PF08681">
    <property type="entry name" value="TacA1"/>
    <property type="match status" value="1"/>
</dbReference>
<evidence type="ECO:0000256" key="3">
    <source>
        <dbReference type="ARBA" id="ARBA00023015"/>
    </source>
</evidence>
<reference evidence="7 8" key="1">
    <citation type="submission" date="2018-01" db="EMBL/GenBank/DDBJ databases">
        <title>Genomic Encyclopedia of Type Strains, Phase III (KMG-III): the genomes of soil and plant-associated and newly described type strains.</title>
        <authorList>
            <person name="Whitman W."/>
        </authorList>
    </citation>
    <scope>NUCLEOTIDE SEQUENCE [LARGE SCALE GENOMIC DNA]</scope>
    <source>
        <strain evidence="7 8">1131</strain>
    </source>
</reference>
<dbReference type="GO" id="GO:0006355">
    <property type="term" value="P:regulation of DNA-templated transcription"/>
    <property type="evidence" value="ECO:0007669"/>
    <property type="project" value="InterPro"/>
</dbReference>
<evidence type="ECO:0000313" key="8">
    <source>
        <dbReference type="Proteomes" id="UP000236919"/>
    </source>
</evidence>
<organism evidence="7 8">
    <name type="scientific">Bosea psychrotolerans</name>
    <dbReference type="NCBI Taxonomy" id="1871628"/>
    <lineage>
        <taxon>Bacteria</taxon>
        <taxon>Pseudomonadati</taxon>
        <taxon>Pseudomonadota</taxon>
        <taxon>Alphaproteobacteria</taxon>
        <taxon>Hyphomicrobiales</taxon>
        <taxon>Boseaceae</taxon>
        <taxon>Bosea</taxon>
    </lineage>
</organism>
<keyword evidence="2" id="KW-1277">Toxin-antitoxin system</keyword>
<name>A0A2S4M0X5_9HYPH</name>
<evidence type="ECO:0000256" key="5">
    <source>
        <dbReference type="ARBA" id="ARBA00023163"/>
    </source>
</evidence>
<evidence type="ECO:0000256" key="4">
    <source>
        <dbReference type="ARBA" id="ARBA00023125"/>
    </source>
</evidence>
<dbReference type="SUPFAM" id="SSF47598">
    <property type="entry name" value="Ribbon-helix-helix"/>
    <property type="match status" value="1"/>
</dbReference>
<dbReference type="EMBL" id="PQFZ01000015">
    <property type="protein sequence ID" value="POR48371.1"/>
    <property type="molecule type" value="Genomic_DNA"/>
</dbReference>
<gene>
    <name evidence="7" type="ORF">CYD53_115119</name>
</gene>
<dbReference type="PANTHER" id="PTHR35401">
    <property type="entry name" value="COPG FAMILY HELIX-TURN-HELIX PROTEIN-RELATED-RELATED"/>
    <property type="match status" value="1"/>
</dbReference>